<accession>A0A955L968</accession>
<evidence type="ECO:0000256" key="1">
    <source>
        <dbReference type="SAM" id="Phobius"/>
    </source>
</evidence>
<reference evidence="2" key="1">
    <citation type="submission" date="2020-04" db="EMBL/GenBank/DDBJ databases">
        <authorList>
            <person name="Zhang T."/>
        </authorList>
    </citation>
    <scope>NUCLEOTIDE SEQUENCE</scope>
    <source>
        <strain evidence="2">HKST-UBA11</strain>
    </source>
</reference>
<feature type="transmembrane region" description="Helical" evidence="1">
    <location>
        <begin position="6"/>
        <end position="27"/>
    </location>
</feature>
<dbReference type="AlphaFoldDB" id="A0A955L968"/>
<reference evidence="2" key="2">
    <citation type="journal article" date="2021" name="Microbiome">
        <title>Successional dynamics and alternative stable states in a saline activated sludge microbial community over 9 years.</title>
        <authorList>
            <person name="Wang Y."/>
            <person name="Ye J."/>
            <person name="Ju F."/>
            <person name="Liu L."/>
            <person name="Boyd J.A."/>
            <person name="Deng Y."/>
            <person name="Parks D.H."/>
            <person name="Jiang X."/>
            <person name="Yin X."/>
            <person name="Woodcroft B.J."/>
            <person name="Tyson G.W."/>
            <person name="Hugenholtz P."/>
            <person name="Polz M.F."/>
            <person name="Zhang T."/>
        </authorList>
    </citation>
    <scope>NUCLEOTIDE SEQUENCE</scope>
    <source>
        <strain evidence="2">HKST-UBA11</strain>
    </source>
</reference>
<gene>
    <name evidence="2" type="ORF">KC717_04555</name>
</gene>
<dbReference type="EMBL" id="JAGQLH010000053">
    <property type="protein sequence ID" value="MCA9385890.1"/>
    <property type="molecule type" value="Genomic_DNA"/>
</dbReference>
<evidence type="ECO:0000313" key="2">
    <source>
        <dbReference type="EMBL" id="MCA9385890.1"/>
    </source>
</evidence>
<sequence>METTSILLATGYFVLVTALITLIIKFANYKDDTEKDLSEKDILLHDFISGREEIINENVQQKQEIERQNTYIKELKAHLDSEHANSKKLRETIAVKTKSESSLQRKVEVLSEENKFLIEHGPKVLKLNVAAKLYDKLVDGTEIAVPLSYKNYWKKQLLNDQNDLKEFHLAEVSNGRRKGYETAKFIVNYIELAQKDKSNEDSKFFHVYLGERLN</sequence>
<keyword evidence="1" id="KW-0812">Transmembrane</keyword>
<comment type="caution">
    <text evidence="2">The sequence shown here is derived from an EMBL/GenBank/DDBJ whole genome shotgun (WGS) entry which is preliminary data.</text>
</comment>
<proteinExistence type="predicted"/>
<evidence type="ECO:0000313" key="3">
    <source>
        <dbReference type="Proteomes" id="UP000754563"/>
    </source>
</evidence>
<organism evidence="2 3">
    <name type="scientific">Candidatus Dojkabacteria bacterium</name>
    <dbReference type="NCBI Taxonomy" id="2099670"/>
    <lineage>
        <taxon>Bacteria</taxon>
        <taxon>Candidatus Dojkabacteria</taxon>
    </lineage>
</organism>
<keyword evidence="1" id="KW-0472">Membrane</keyword>
<protein>
    <submittedName>
        <fullName evidence="2">Uncharacterized protein</fullName>
    </submittedName>
</protein>
<name>A0A955L968_9BACT</name>
<keyword evidence="1" id="KW-1133">Transmembrane helix</keyword>
<dbReference type="Proteomes" id="UP000754563">
    <property type="component" value="Unassembled WGS sequence"/>
</dbReference>